<protein>
    <submittedName>
        <fullName evidence="8">U3 small nucleolar RNA-associated protein 6-domain-containing protein</fullName>
    </submittedName>
</protein>
<dbReference type="GO" id="GO:0034388">
    <property type="term" value="C:Pwp2p-containing subcomplex of 90S preribosome"/>
    <property type="evidence" value="ECO:0007669"/>
    <property type="project" value="TreeGrafter"/>
</dbReference>
<name>A0A1D8NNJ2_YARLL</name>
<reference evidence="7 9" key="1">
    <citation type="journal article" date="2016" name="PLoS ONE">
        <title>Sequence Assembly of Yarrowia lipolytica Strain W29/CLIB89 Shows Transposable Element Diversity.</title>
        <authorList>
            <person name="Magnan C."/>
            <person name="Yu J."/>
            <person name="Chang I."/>
            <person name="Jahn E."/>
            <person name="Kanomata Y."/>
            <person name="Wu J."/>
            <person name="Zeller M."/>
            <person name="Oakes M."/>
            <person name="Baldi P."/>
            <person name="Sandmeyer S."/>
        </authorList>
    </citation>
    <scope>NUCLEOTIDE SEQUENCE [LARGE SCALE GENOMIC DNA]</scope>
    <source>
        <strain evidence="7">CLIB89</strain>
        <strain evidence="9">CLIB89(W29)</strain>
    </source>
</reference>
<dbReference type="InterPro" id="IPR011990">
    <property type="entry name" value="TPR-like_helical_dom_sf"/>
</dbReference>
<sequence length="468" mass="53914">MSDQVRFYLEQSIPELEDLEQRGLFTKKEIAQLVRKRTDFEHRITGRQSRPRDFLRYAHFEINLEALRMKRIARLGNNPAAKLKKNRNRNMPTPTNISDYAGRRRINFVFDRGTKKFAGDADLWKQHIAFLKHYKMMAKLSTVHTNMLKLFPNRADIWIMVAKHEFDENSAAQTARSVFQRGLRFNPESKKLWLEYTKLELLYVSKILTRRKLLGILADRDKQREAEEVKEVDDENVIALPELDGDDDIKAELKTLPEADIDMLGNPSTNPALRGDVALAIFDSALETIPRYSSEINTGLKNDDGSFTVALAPHFAFLLSFSRQFLELFDEFEDMDREYLCAHVIQAVMQQINNDIGSASLKLTESAIADIARLVVDDITLSVRYLSPLDASFPEAFKLALNKYNVAMSKTWKKKGSERQQQVRKQIASQFKEKLADYLTAGKSVDREIDENLKRALKAVIKKTEDDM</sequence>
<dbReference type="eggNOG" id="KOG2396">
    <property type="taxonomic scope" value="Eukaryota"/>
</dbReference>
<keyword evidence="3" id="KW-0698">rRNA processing</keyword>
<dbReference type="EMBL" id="CP017558">
    <property type="protein sequence ID" value="AOW07173.1"/>
    <property type="molecule type" value="Genomic_DNA"/>
</dbReference>
<dbReference type="SMART" id="SM00386">
    <property type="entry name" value="HAT"/>
    <property type="match status" value="3"/>
</dbReference>
<keyword evidence="5" id="KW-0539">Nucleus</keyword>
<reference evidence="8 10" key="2">
    <citation type="submission" date="2018-07" db="EMBL/GenBank/DDBJ databases">
        <title>Draft Genome Assemblies for Five Robust Yarrowia lipolytica Strains Exhibiting High Lipid Production and Pentose Sugar Utilization and Sugar Alcohol Secretion from Undetoxified Lignocellulosic Biomass Hydrolysates.</title>
        <authorList>
            <consortium name="DOE Joint Genome Institute"/>
            <person name="Walker C."/>
            <person name="Ryu S."/>
            <person name="Na H."/>
            <person name="Zane M."/>
            <person name="LaButti K."/>
            <person name="Lipzen A."/>
            <person name="Haridas S."/>
            <person name="Barry K."/>
            <person name="Grigoriev I.V."/>
            <person name="Quarterman J."/>
            <person name="Slininger P."/>
            <person name="Dien B."/>
            <person name="Trinh C.T."/>
        </authorList>
    </citation>
    <scope>NUCLEOTIDE SEQUENCE [LARGE SCALE GENOMIC DNA]</scope>
    <source>
        <strain evidence="8 10">YB392</strain>
    </source>
</reference>
<evidence type="ECO:0000256" key="1">
    <source>
        <dbReference type="ARBA" id="ARBA00004604"/>
    </source>
</evidence>
<dbReference type="GeneID" id="2908354"/>
<evidence type="ECO:0000256" key="5">
    <source>
        <dbReference type="ARBA" id="ARBA00023242"/>
    </source>
</evidence>
<evidence type="ECO:0000313" key="9">
    <source>
        <dbReference type="Proteomes" id="UP000182444"/>
    </source>
</evidence>
<evidence type="ECO:0000313" key="8">
    <source>
        <dbReference type="EMBL" id="RDW28923.1"/>
    </source>
</evidence>
<dbReference type="RefSeq" id="XP_505410.1">
    <property type="nucleotide sequence ID" value="XM_505410.1"/>
</dbReference>
<dbReference type="AlphaFoldDB" id="A0A1D8NNJ2"/>
<evidence type="ECO:0000259" key="6">
    <source>
        <dbReference type="Pfam" id="PF08640"/>
    </source>
</evidence>
<evidence type="ECO:0000313" key="7">
    <source>
        <dbReference type="EMBL" id="AOW07173.1"/>
    </source>
</evidence>
<dbReference type="Proteomes" id="UP000182444">
    <property type="component" value="Chromosome 1F"/>
</dbReference>
<dbReference type="InterPro" id="IPR013949">
    <property type="entry name" value="Utp6"/>
</dbReference>
<evidence type="ECO:0000256" key="3">
    <source>
        <dbReference type="ARBA" id="ARBA00022552"/>
    </source>
</evidence>
<dbReference type="EMBL" id="KZ858948">
    <property type="protein sequence ID" value="RDW28923.1"/>
    <property type="molecule type" value="Genomic_DNA"/>
</dbReference>
<dbReference type="PANTHER" id="PTHR23271">
    <property type="entry name" value="HEPATOCELLULAR CARCINOMA-ASSOCIATED ANTIGEN 66"/>
    <property type="match status" value="1"/>
</dbReference>
<dbReference type="InterPro" id="IPR055347">
    <property type="entry name" value="UTP6_N"/>
</dbReference>
<keyword evidence="4" id="KW-0677">Repeat</keyword>
<dbReference type="Pfam" id="PF08640">
    <property type="entry name" value="U3_assoc_6"/>
    <property type="match status" value="1"/>
</dbReference>
<dbReference type="VEuPathDB" id="FungiDB:YALI0_F14377g"/>
<feature type="domain" description="U3 small nucleolar RNA-associated protein 6 N-terminal" evidence="6">
    <location>
        <begin position="9"/>
        <end position="85"/>
    </location>
</feature>
<evidence type="ECO:0000256" key="4">
    <source>
        <dbReference type="ARBA" id="ARBA00022737"/>
    </source>
</evidence>
<dbReference type="Pfam" id="PF23240">
    <property type="entry name" value="HAT_PRP39_N"/>
    <property type="match status" value="1"/>
</dbReference>
<dbReference type="GO" id="GO:0030515">
    <property type="term" value="F:snoRNA binding"/>
    <property type="evidence" value="ECO:0007669"/>
    <property type="project" value="InterPro"/>
</dbReference>
<accession>A0A1D8NNJ2</accession>
<comment type="subcellular location">
    <subcellularLocation>
        <location evidence="1">Nucleus</location>
        <location evidence="1">Nucleolus</location>
    </subcellularLocation>
</comment>
<dbReference type="InterPro" id="IPR003107">
    <property type="entry name" value="HAT"/>
</dbReference>
<dbReference type="Gene3D" id="1.25.40.10">
    <property type="entry name" value="Tetratricopeptide repeat domain"/>
    <property type="match status" value="1"/>
</dbReference>
<dbReference type="OrthoDB" id="28112at2759"/>
<proteinExistence type="inferred from homology"/>
<evidence type="ECO:0000313" key="10">
    <source>
        <dbReference type="Proteomes" id="UP000256601"/>
    </source>
</evidence>
<gene>
    <name evidence="8" type="ORF">B0I71DRAFT_126559</name>
    <name evidence="7" type="ORF">YALI1_F19192g</name>
</gene>
<dbReference type="SUPFAM" id="SSF48452">
    <property type="entry name" value="TPR-like"/>
    <property type="match status" value="1"/>
</dbReference>
<comment type="similarity">
    <text evidence="2">Belongs to the UTP6 family.</text>
</comment>
<dbReference type="VEuPathDB" id="FungiDB:YALI1_F19192g"/>
<evidence type="ECO:0000256" key="2">
    <source>
        <dbReference type="ARBA" id="ARBA00010734"/>
    </source>
</evidence>
<dbReference type="KEGG" id="yli:2908354"/>
<dbReference type="Proteomes" id="UP000256601">
    <property type="component" value="Unassembled WGS sequence"/>
</dbReference>
<dbReference type="PANTHER" id="PTHR23271:SF1">
    <property type="entry name" value="U3 SMALL NUCLEOLAR RNA-ASSOCIATED PROTEIN 6 HOMOLOG"/>
    <property type="match status" value="1"/>
</dbReference>
<organism evidence="7 9">
    <name type="scientific">Yarrowia lipolytica</name>
    <name type="common">Candida lipolytica</name>
    <dbReference type="NCBI Taxonomy" id="4952"/>
    <lineage>
        <taxon>Eukaryota</taxon>
        <taxon>Fungi</taxon>
        <taxon>Dikarya</taxon>
        <taxon>Ascomycota</taxon>
        <taxon>Saccharomycotina</taxon>
        <taxon>Dipodascomycetes</taxon>
        <taxon>Dipodascales</taxon>
        <taxon>Dipodascales incertae sedis</taxon>
        <taxon>Yarrowia</taxon>
    </lineage>
</organism>
<dbReference type="GO" id="GO:0032040">
    <property type="term" value="C:small-subunit processome"/>
    <property type="evidence" value="ECO:0007669"/>
    <property type="project" value="TreeGrafter"/>
</dbReference>
<dbReference type="GO" id="GO:0000462">
    <property type="term" value="P:maturation of SSU-rRNA from tricistronic rRNA transcript (SSU-rRNA, 5.8S rRNA, LSU-rRNA)"/>
    <property type="evidence" value="ECO:0007669"/>
    <property type="project" value="InterPro"/>
</dbReference>